<name>A0A401V553_9CELL</name>
<evidence type="ECO:0000313" key="7">
    <source>
        <dbReference type="EMBL" id="GCD22045.1"/>
    </source>
</evidence>
<evidence type="ECO:0000256" key="4">
    <source>
        <dbReference type="ARBA" id="ARBA00022989"/>
    </source>
</evidence>
<evidence type="ECO:0000256" key="3">
    <source>
        <dbReference type="ARBA" id="ARBA00022692"/>
    </source>
</evidence>
<accession>A0A401V553</accession>
<feature type="transmembrane region" description="Helical" evidence="6">
    <location>
        <begin position="209"/>
        <end position="230"/>
    </location>
</feature>
<evidence type="ECO:0000313" key="8">
    <source>
        <dbReference type="Proteomes" id="UP000288246"/>
    </source>
</evidence>
<feature type="transmembrane region" description="Helical" evidence="6">
    <location>
        <begin position="110"/>
        <end position="132"/>
    </location>
</feature>
<organism evidence="7 8">
    <name type="scientific">Cellulomonas algicola</name>
    <dbReference type="NCBI Taxonomy" id="2071633"/>
    <lineage>
        <taxon>Bacteria</taxon>
        <taxon>Bacillati</taxon>
        <taxon>Actinomycetota</taxon>
        <taxon>Actinomycetes</taxon>
        <taxon>Micrococcales</taxon>
        <taxon>Cellulomonadaceae</taxon>
        <taxon>Cellulomonas</taxon>
    </lineage>
</organism>
<feature type="transmembrane region" description="Helical" evidence="6">
    <location>
        <begin position="82"/>
        <end position="104"/>
    </location>
</feature>
<keyword evidence="5 6" id="KW-0472">Membrane</keyword>
<evidence type="ECO:0000256" key="2">
    <source>
        <dbReference type="ARBA" id="ARBA00022475"/>
    </source>
</evidence>
<feature type="transmembrane region" description="Helical" evidence="6">
    <location>
        <begin position="334"/>
        <end position="357"/>
    </location>
</feature>
<feature type="transmembrane region" description="Helical" evidence="6">
    <location>
        <begin position="389"/>
        <end position="408"/>
    </location>
</feature>
<dbReference type="EMBL" id="BHYL01000418">
    <property type="protein sequence ID" value="GCD22045.1"/>
    <property type="molecule type" value="Genomic_DNA"/>
</dbReference>
<evidence type="ECO:0008006" key="9">
    <source>
        <dbReference type="Google" id="ProtNLM"/>
    </source>
</evidence>
<feature type="transmembrane region" description="Helical" evidence="6">
    <location>
        <begin position="292"/>
        <end position="314"/>
    </location>
</feature>
<evidence type="ECO:0000256" key="5">
    <source>
        <dbReference type="ARBA" id="ARBA00023136"/>
    </source>
</evidence>
<feature type="transmembrane region" description="Helical" evidence="6">
    <location>
        <begin position="364"/>
        <end position="383"/>
    </location>
</feature>
<sequence length="423" mass="42261">MSARRPRADGIGTIGAAIAVASAAGWLLQLVVGRQLGPAQYGEFIAFWGVVFGIGGSLSTLEQEVARRAARSELVQTPSTGSVAVVAALLAGAVGALTLVPAVADRVYGGSATVFGTIVVLTSVGFAAQFAVRGYLVGTARTRSYGLIVVAEAALRLVVLLLVLVAGVLDLTTAALAVGVGSFAWLAWPRATATVLGSARTLPTDLRAAGGRAVSLLGGGALTAAVITGFPTLVTALTGEAPGAAGGALFAALTVSRLPLLLVSPVQAVAVPRVARWRADLDEGRPSPAGRVVVLGTVAAVGVAALGGVVGALIGPWLVQLLYDESYVVSPAAVGVLVASACLLAWLLLLSAALIALSAHRTMVATWLSATGATCVWLLVSPWPLVPTTVAGALVGPVVGLVVALPAVRARLRPAPVSSPATS</sequence>
<dbReference type="AlphaFoldDB" id="A0A401V553"/>
<dbReference type="PANTHER" id="PTHR30250">
    <property type="entry name" value="PST FAMILY PREDICTED COLANIC ACID TRANSPORTER"/>
    <property type="match status" value="1"/>
</dbReference>
<proteinExistence type="predicted"/>
<feature type="transmembrane region" description="Helical" evidence="6">
    <location>
        <begin position="144"/>
        <end position="165"/>
    </location>
</feature>
<comment type="caution">
    <text evidence="7">The sequence shown here is derived from an EMBL/GenBank/DDBJ whole genome shotgun (WGS) entry which is preliminary data.</text>
</comment>
<keyword evidence="2" id="KW-1003">Cell membrane</keyword>
<keyword evidence="8" id="KW-1185">Reference proteome</keyword>
<feature type="transmembrane region" description="Helical" evidence="6">
    <location>
        <begin position="171"/>
        <end position="188"/>
    </location>
</feature>
<evidence type="ECO:0000256" key="1">
    <source>
        <dbReference type="ARBA" id="ARBA00004651"/>
    </source>
</evidence>
<evidence type="ECO:0000256" key="6">
    <source>
        <dbReference type="SAM" id="Phobius"/>
    </source>
</evidence>
<dbReference type="InterPro" id="IPR050833">
    <property type="entry name" value="Poly_Biosynth_Transport"/>
</dbReference>
<feature type="transmembrane region" description="Helical" evidence="6">
    <location>
        <begin position="12"/>
        <end position="32"/>
    </location>
</feature>
<protein>
    <recommendedName>
        <fullName evidence="9">Polysaccharide biosynthesis protein</fullName>
    </recommendedName>
</protein>
<dbReference type="PANTHER" id="PTHR30250:SF11">
    <property type="entry name" value="O-ANTIGEN TRANSPORTER-RELATED"/>
    <property type="match status" value="1"/>
</dbReference>
<reference evidence="7 8" key="1">
    <citation type="submission" date="2018-11" db="EMBL/GenBank/DDBJ databases">
        <title>Draft genome sequence of Cellulomonas takizawaensis strain TKZ-21.</title>
        <authorList>
            <person name="Yamamura H."/>
            <person name="Hayashi T."/>
            <person name="Hamada M."/>
            <person name="Serisawa Y."/>
            <person name="Matsuyama K."/>
            <person name="Nakagawa Y."/>
            <person name="Otoguro M."/>
            <person name="Yanagida F."/>
            <person name="Hayakawa M."/>
        </authorList>
    </citation>
    <scope>NUCLEOTIDE SEQUENCE [LARGE SCALE GENOMIC DNA]</scope>
    <source>
        <strain evidence="7 8">TKZ-21</strain>
    </source>
</reference>
<gene>
    <name evidence="7" type="ORF">CTKZ_36070</name>
</gene>
<dbReference type="RefSeq" id="WP_124344597.1">
    <property type="nucleotide sequence ID" value="NZ_BHYL01000418.1"/>
</dbReference>
<dbReference type="OrthoDB" id="4771963at2"/>
<comment type="subcellular location">
    <subcellularLocation>
        <location evidence="1">Cell membrane</location>
        <topology evidence="1">Multi-pass membrane protein</topology>
    </subcellularLocation>
</comment>
<keyword evidence="3 6" id="KW-0812">Transmembrane</keyword>
<dbReference type="Proteomes" id="UP000288246">
    <property type="component" value="Unassembled WGS sequence"/>
</dbReference>
<dbReference type="GO" id="GO:0005886">
    <property type="term" value="C:plasma membrane"/>
    <property type="evidence" value="ECO:0007669"/>
    <property type="project" value="UniProtKB-SubCell"/>
</dbReference>
<keyword evidence="4 6" id="KW-1133">Transmembrane helix</keyword>
<feature type="transmembrane region" description="Helical" evidence="6">
    <location>
        <begin position="250"/>
        <end position="271"/>
    </location>
</feature>
<feature type="transmembrane region" description="Helical" evidence="6">
    <location>
        <begin position="44"/>
        <end position="61"/>
    </location>
</feature>